<reference evidence="2 3" key="1">
    <citation type="journal article" date="2014" name="BMC Genomics">
        <title>Architecture and functions of a multipartite genome of the methylotrophic bacterium Paracoccus aminophilus JCM 7686, containing primary and secondary chromids.</title>
        <authorList>
            <person name="Dziewit L."/>
            <person name="Czarnecki J."/>
            <person name="Wibberg D."/>
            <person name="Radlinska M."/>
            <person name="Mrozek P."/>
            <person name="Szymczak M."/>
            <person name="Schluter A."/>
            <person name="Puhler A."/>
            <person name="Bartosik D."/>
        </authorList>
    </citation>
    <scope>NUCLEOTIDE SEQUENCE [LARGE SCALE GENOMIC DNA]</scope>
    <source>
        <strain evidence="2">JCM 7686</strain>
    </source>
</reference>
<feature type="chain" id="PRO_5004544455" description="DUF1318 domain-containing protein" evidence="1">
    <location>
        <begin position="21"/>
        <end position="97"/>
    </location>
</feature>
<organism evidence="2 3">
    <name type="scientific">Paracoccus aminophilus JCM 7686</name>
    <dbReference type="NCBI Taxonomy" id="1367847"/>
    <lineage>
        <taxon>Bacteria</taxon>
        <taxon>Pseudomonadati</taxon>
        <taxon>Pseudomonadota</taxon>
        <taxon>Alphaproteobacteria</taxon>
        <taxon>Rhodobacterales</taxon>
        <taxon>Paracoccaceae</taxon>
        <taxon>Paracoccus</taxon>
    </lineage>
</organism>
<dbReference type="PATRIC" id="fig|1367847.3.peg.3377"/>
<name>S5XYK2_PARAH</name>
<evidence type="ECO:0008006" key="4">
    <source>
        <dbReference type="Google" id="ProtNLM"/>
    </source>
</evidence>
<dbReference type="KEGG" id="pami:JCM7686_3347"/>
<accession>S5XYK2</accession>
<keyword evidence="3" id="KW-1185">Reference proteome</keyword>
<keyword evidence="1" id="KW-0732">Signal</keyword>
<dbReference type="Proteomes" id="UP000015480">
    <property type="component" value="Chromosome"/>
</dbReference>
<dbReference type="AlphaFoldDB" id="S5XYK2"/>
<evidence type="ECO:0000313" key="2">
    <source>
        <dbReference type="EMBL" id="AGT10382.1"/>
    </source>
</evidence>
<protein>
    <recommendedName>
        <fullName evidence="4">DUF1318 domain-containing protein</fullName>
    </recommendedName>
</protein>
<dbReference type="OrthoDB" id="7781699at2"/>
<evidence type="ECO:0000256" key="1">
    <source>
        <dbReference type="SAM" id="SignalP"/>
    </source>
</evidence>
<gene>
    <name evidence="2" type="ORF">JCM7686_3347</name>
</gene>
<dbReference type="RefSeq" id="WP_020952018.1">
    <property type="nucleotide sequence ID" value="NC_022041.1"/>
</dbReference>
<dbReference type="HOGENOM" id="CLU_2344116_0_0_5"/>
<proteinExistence type="predicted"/>
<sequence length="97" mass="10351">MITKSILAAVAALVAVPAFAADTNPGKAMMAQLLNVDNSAYTLSELGRISAEKGNVNQQERARFITEQKAQGTMRAVADDSSTNYFGLAHVEHIGRD</sequence>
<dbReference type="eggNOG" id="ENOG503149X">
    <property type="taxonomic scope" value="Bacteria"/>
</dbReference>
<feature type="signal peptide" evidence="1">
    <location>
        <begin position="1"/>
        <end position="20"/>
    </location>
</feature>
<evidence type="ECO:0000313" key="3">
    <source>
        <dbReference type="Proteomes" id="UP000015480"/>
    </source>
</evidence>
<dbReference type="EMBL" id="CP006650">
    <property type="protein sequence ID" value="AGT10382.1"/>
    <property type="molecule type" value="Genomic_DNA"/>
</dbReference>